<dbReference type="Proteomes" id="UP000464178">
    <property type="component" value="Chromosome"/>
</dbReference>
<protein>
    <recommendedName>
        <fullName evidence="4">SLA1 homology domain-containing protein</fullName>
    </recommendedName>
</protein>
<organism evidence="2 3">
    <name type="scientific">Gemmata massiliana</name>
    <dbReference type="NCBI Taxonomy" id="1210884"/>
    <lineage>
        <taxon>Bacteria</taxon>
        <taxon>Pseudomonadati</taxon>
        <taxon>Planctomycetota</taxon>
        <taxon>Planctomycetia</taxon>
        <taxon>Gemmatales</taxon>
        <taxon>Gemmataceae</taxon>
        <taxon>Gemmata</taxon>
    </lineage>
</organism>
<dbReference type="RefSeq" id="WP_162668857.1">
    <property type="nucleotide sequence ID" value="NZ_LR593886.1"/>
</dbReference>
<keyword evidence="3" id="KW-1185">Reference proteome</keyword>
<name>A0A6P2CZJ2_9BACT</name>
<accession>A0A6P2CZJ2</accession>
<reference evidence="2 3" key="1">
    <citation type="submission" date="2019-05" db="EMBL/GenBank/DDBJ databases">
        <authorList>
            <consortium name="Science for Life Laboratories"/>
        </authorList>
    </citation>
    <scope>NUCLEOTIDE SEQUENCE [LARGE SCALE GENOMIC DNA]</scope>
    <source>
        <strain evidence="2">Soil9</strain>
    </source>
</reference>
<proteinExistence type="predicted"/>
<dbReference type="EMBL" id="LR593886">
    <property type="protein sequence ID" value="VTR94299.1"/>
    <property type="molecule type" value="Genomic_DNA"/>
</dbReference>
<evidence type="ECO:0000313" key="2">
    <source>
        <dbReference type="EMBL" id="VTR94299.1"/>
    </source>
</evidence>
<feature type="chain" id="PRO_5027031265" description="SLA1 homology domain-containing protein" evidence="1">
    <location>
        <begin position="23"/>
        <end position="313"/>
    </location>
</feature>
<dbReference type="KEGG" id="gms:SOIL9_34150"/>
<evidence type="ECO:0000256" key="1">
    <source>
        <dbReference type="SAM" id="SignalP"/>
    </source>
</evidence>
<evidence type="ECO:0000313" key="3">
    <source>
        <dbReference type="Proteomes" id="UP000464178"/>
    </source>
</evidence>
<dbReference type="AlphaFoldDB" id="A0A6P2CZJ2"/>
<gene>
    <name evidence="2" type="ORF">SOIL9_34150</name>
</gene>
<evidence type="ECO:0008006" key="4">
    <source>
        <dbReference type="Google" id="ProtNLM"/>
    </source>
</evidence>
<feature type="signal peptide" evidence="1">
    <location>
        <begin position="1"/>
        <end position="22"/>
    </location>
</feature>
<keyword evidence="1" id="KW-0732">Signal</keyword>
<sequence length="313" mass="34202">MRARCLPILLALVALAAAPMRADEPKSIDLASKWKKGDTVRYEMLGTQVREQDGKEVSKVSTRTPVVVEVISAGAEGTVLRWTQGTTTFEDPDQDNDPVVKSVNTILRNTELDLELDDDGDFTGLRNWKAVRTTGTKVRDDVLAQMNKAGAPKAAIDQARQATDNLLSTKESIEAAFTRNPLLLVKPLGKTYEFGTPIEYEDVILNPFGGEPFPAKGLCIIKLDKDKGIANISFKETPDPKDVARVIQKWVEDVAKKTGTPAPNELPDAKLTASAEYAVDVATGWVNAVKHTRVTTVDKATQTDTVTLTRRAE</sequence>